<sequence>MLMIFQLTPRRGSVTAPVTSHRPKNPATRRTRRPRDKPFVNTLHVEGMATERKHSDLFAVGEITETNRTFSRISTVFGGGAGG</sequence>
<dbReference type="AlphaFoldDB" id="A0A0D3BEA2"/>
<evidence type="ECO:0000256" key="1">
    <source>
        <dbReference type="SAM" id="MobiDB-lite"/>
    </source>
</evidence>
<reference evidence="2 3" key="1">
    <citation type="journal article" date="2014" name="Genome Biol.">
        <title>Transcriptome and methylome profiling reveals relics of genome dominance in the mesopolyploid Brassica oleracea.</title>
        <authorList>
            <person name="Parkin I.A."/>
            <person name="Koh C."/>
            <person name="Tang H."/>
            <person name="Robinson S.J."/>
            <person name="Kagale S."/>
            <person name="Clarke W.E."/>
            <person name="Town C.D."/>
            <person name="Nixon J."/>
            <person name="Krishnakumar V."/>
            <person name="Bidwell S.L."/>
            <person name="Denoeud F."/>
            <person name="Belcram H."/>
            <person name="Links M.G."/>
            <person name="Just J."/>
            <person name="Clarke C."/>
            <person name="Bender T."/>
            <person name="Huebert T."/>
            <person name="Mason A.S."/>
            <person name="Pires J.C."/>
            <person name="Barker G."/>
            <person name="Moore J."/>
            <person name="Walley P.G."/>
            <person name="Manoli S."/>
            <person name="Batley J."/>
            <person name="Edwards D."/>
            <person name="Nelson M.N."/>
            <person name="Wang X."/>
            <person name="Paterson A.H."/>
            <person name="King G."/>
            <person name="Bancroft I."/>
            <person name="Chalhoub B."/>
            <person name="Sharpe A.G."/>
        </authorList>
    </citation>
    <scope>NUCLEOTIDE SEQUENCE</scope>
    <source>
        <strain evidence="2 3">cv. TO1000</strain>
    </source>
</reference>
<dbReference type="HOGENOM" id="CLU_2545763_0_0_1"/>
<evidence type="ECO:0000313" key="3">
    <source>
        <dbReference type="Proteomes" id="UP000032141"/>
    </source>
</evidence>
<protein>
    <submittedName>
        <fullName evidence="2">Uncharacterized protein</fullName>
    </submittedName>
</protein>
<keyword evidence="3" id="KW-1185">Reference proteome</keyword>
<dbReference type="EnsemblPlants" id="Bo3g093470.1">
    <property type="protein sequence ID" value="Bo3g093470.1"/>
    <property type="gene ID" value="Bo3g093470"/>
</dbReference>
<reference evidence="2" key="2">
    <citation type="submission" date="2015-03" db="UniProtKB">
        <authorList>
            <consortium name="EnsemblPlants"/>
        </authorList>
    </citation>
    <scope>IDENTIFICATION</scope>
</reference>
<proteinExistence type="predicted"/>
<feature type="region of interest" description="Disordered" evidence="1">
    <location>
        <begin position="10"/>
        <end position="36"/>
    </location>
</feature>
<name>A0A0D3BEA2_BRAOL</name>
<accession>A0A0D3BEA2</accession>
<evidence type="ECO:0000313" key="2">
    <source>
        <dbReference type="EnsemblPlants" id="Bo3g093470.1"/>
    </source>
</evidence>
<feature type="compositionally biased region" description="Basic residues" evidence="1">
    <location>
        <begin position="21"/>
        <end position="35"/>
    </location>
</feature>
<organism evidence="2 3">
    <name type="scientific">Brassica oleracea var. oleracea</name>
    <dbReference type="NCBI Taxonomy" id="109376"/>
    <lineage>
        <taxon>Eukaryota</taxon>
        <taxon>Viridiplantae</taxon>
        <taxon>Streptophyta</taxon>
        <taxon>Embryophyta</taxon>
        <taxon>Tracheophyta</taxon>
        <taxon>Spermatophyta</taxon>
        <taxon>Magnoliopsida</taxon>
        <taxon>eudicotyledons</taxon>
        <taxon>Gunneridae</taxon>
        <taxon>Pentapetalae</taxon>
        <taxon>rosids</taxon>
        <taxon>malvids</taxon>
        <taxon>Brassicales</taxon>
        <taxon>Brassicaceae</taxon>
        <taxon>Brassiceae</taxon>
        <taxon>Brassica</taxon>
    </lineage>
</organism>
<dbReference type="Gramene" id="Bo3g093470.1">
    <property type="protein sequence ID" value="Bo3g093470.1"/>
    <property type="gene ID" value="Bo3g093470"/>
</dbReference>
<dbReference type="Proteomes" id="UP000032141">
    <property type="component" value="Chromosome C3"/>
</dbReference>